<protein>
    <submittedName>
        <fullName evidence="2">Uncharacterized protein</fullName>
    </submittedName>
</protein>
<dbReference type="EMBL" id="BSTK01000001">
    <property type="protein sequence ID" value="GLY82511.1"/>
    <property type="molecule type" value="Genomic_DNA"/>
</dbReference>
<keyword evidence="1" id="KW-0732">Signal</keyword>
<evidence type="ECO:0000313" key="2">
    <source>
        <dbReference type="EMBL" id="GLY82511.1"/>
    </source>
</evidence>
<dbReference type="PROSITE" id="PS51257">
    <property type="entry name" value="PROKAR_LIPOPROTEIN"/>
    <property type="match status" value="1"/>
</dbReference>
<accession>A0A9W6RTX2</accession>
<dbReference type="RefSeq" id="WP_285566225.1">
    <property type="nucleotide sequence ID" value="NZ_BSTK01000001.1"/>
</dbReference>
<proteinExistence type="predicted"/>
<evidence type="ECO:0000313" key="3">
    <source>
        <dbReference type="Proteomes" id="UP001165074"/>
    </source>
</evidence>
<feature type="chain" id="PRO_5040916251" evidence="1">
    <location>
        <begin position="18"/>
        <end position="207"/>
    </location>
</feature>
<dbReference type="Proteomes" id="UP001165074">
    <property type="component" value="Unassembled WGS sequence"/>
</dbReference>
<comment type="caution">
    <text evidence="2">The sequence shown here is derived from an EMBL/GenBank/DDBJ whole genome shotgun (WGS) entry which is preliminary data.</text>
</comment>
<name>A0A9W6RTX2_9ACTN</name>
<dbReference type="AlphaFoldDB" id="A0A9W6RTX2"/>
<gene>
    <name evidence="2" type="ORF">Airi02_004430</name>
</gene>
<organism evidence="2 3">
    <name type="scientific">Actinoallomurus iriomotensis</name>
    <dbReference type="NCBI Taxonomy" id="478107"/>
    <lineage>
        <taxon>Bacteria</taxon>
        <taxon>Bacillati</taxon>
        <taxon>Actinomycetota</taxon>
        <taxon>Actinomycetes</taxon>
        <taxon>Streptosporangiales</taxon>
        <taxon>Thermomonosporaceae</taxon>
        <taxon>Actinoallomurus</taxon>
    </lineage>
</organism>
<evidence type="ECO:0000256" key="1">
    <source>
        <dbReference type="SAM" id="SignalP"/>
    </source>
</evidence>
<reference evidence="2" key="1">
    <citation type="submission" date="2023-03" db="EMBL/GenBank/DDBJ databases">
        <title>Actinoallomurus iriomotensis NBRC 103684.</title>
        <authorList>
            <person name="Ichikawa N."/>
            <person name="Sato H."/>
            <person name="Tonouchi N."/>
        </authorList>
    </citation>
    <scope>NUCLEOTIDE SEQUENCE</scope>
    <source>
        <strain evidence="2">NBRC 103684</strain>
    </source>
</reference>
<sequence>MRVTRLAVVVVSAGVLAATGCTTRSAHTGGASASPTARPAGGVDLAAAVRQWYRRVGTMSASHYFDPQWCGMNQPDTIWLLGGGAPGGRTPPMSPERSCAVAANRPILAPVVNDVATAAPSPIPAPSPGGMNVTLDGRPLTPVRVTNGRPYAIVSAVPGNPLDLRAGTRLVDDGYWVLVDPGLAPGRHRLEIRAPGGSNRLWTLVAS</sequence>
<feature type="signal peptide" evidence="1">
    <location>
        <begin position="1"/>
        <end position="17"/>
    </location>
</feature>
<keyword evidence="3" id="KW-1185">Reference proteome</keyword>